<dbReference type="Proteomes" id="UP000632273">
    <property type="component" value="Unassembled WGS sequence"/>
</dbReference>
<keyword evidence="4" id="KW-1185">Reference proteome</keyword>
<evidence type="ECO:0000313" key="4">
    <source>
        <dbReference type="Proteomes" id="UP000632273"/>
    </source>
</evidence>
<name>A0ABQ1UHV5_9BACT</name>
<sequence length="320" mass="35884">MKLRSPLTAGTLFLFASANVLAFCHAWNFTHFSTDIKPRTDQPEELSRIERLKVLLTGVENPKPVNEVYPDFPYETINLASPNGRLEAWYSVLPNAKGCVALFHGYTGNKAKLLHEAENFRQLGYSTLLVDFSGNGGSEGNQCTVGYREAFDVAAAFQFLQQQNPELPVCLYGISMGAVAILRSQSELGIRPTASIIECPYGSLLETTQIRFHSMGVPDFPLANLLLFWGGVQNGFWPFKVDSRDYARRVTAPTLLLYGLDDARVTRQETDDIFDALGGPKDRHYFAGVGHEPYYVLHLETWRNKISGFLEQYVTRQSEV</sequence>
<dbReference type="InterPro" id="IPR029058">
    <property type="entry name" value="AB_hydrolase_fold"/>
</dbReference>
<evidence type="ECO:0000313" key="3">
    <source>
        <dbReference type="EMBL" id="GGF19206.1"/>
    </source>
</evidence>
<dbReference type="Gene3D" id="3.40.50.1820">
    <property type="entry name" value="alpha/beta hydrolase"/>
    <property type="match status" value="1"/>
</dbReference>
<reference evidence="4" key="1">
    <citation type="journal article" date="2019" name="Int. J. Syst. Evol. Microbiol.">
        <title>The Global Catalogue of Microorganisms (GCM) 10K type strain sequencing project: providing services to taxonomists for standard genome sequencing and annotation.</title>
        <authorList>
            <consortium name="The Broad Institute Genomics Platform"/>
            <consortium name="The Broad Institute Genome Sequencing Center for Infectious Disease"/>
            <person name="Wu L."/>
            <person name="Ma J."/>
        </authorList>
    </citation>
    <scope>NUCLEOTIDE SEQUENCE [LARGE SCALE GENOMIC DNA]</scope>
    <source>
        <strain evidence="4">CGMCC 1.15197</strain>
    </source>
</reference>
<dbReference type="PANTHER" id="PTHR43358:SF4">
    <property type="entry name" value="ALPHA_BETA HYDROLASE FOLD-1 DOMAIN-CONTAINING PROTEIN"/>
    <property type="match status" value="1"/>
</dbReference>
<organism evidence="3 4">
    <name type="scientific">Hymenobacter cavernae</name>
    <dbReference type="NCBI Taxonomy" id="2044852"/>
    <lineage>
        <taxon>Bacteria</taxon>
        <taxon>Pseudomonadati</taxon>
        <taxon>Bacteroidota</taxon>
        <taxon>Cytophagia</taxon>
        <taxon>Cytophagales</taxon>
        <taxon>Hymenobacteraceae</taxon>
        <taxon>Hymenobacter</taxon>
    </lineage>
</organism>
<dbReference type="InterPro" id="IPR052920">
    <property type="entry name" value="DNA-binding_regulatory"/>
</dbReference>
<feature type="chain" id="PRO_5046144580" description="Serine aminopeptidase S33 domain-containing protein" evidence="1">
    <location>
        <begin position="23"/>
        <end position="320"/>
    </location>
</feature>
<feature type="domain" description="Serine aminopeptidase S33" evidence="2">
    <location>
        <begin position="95"/>
        <end position="182"/>
    </location>
</feature>
<dbReference type="SUPFAM" id="SSF53474">
    <property type="entry name" value="alpha/beta-Hydrolases"/>
    <property type="match status" value="1"/>
</dbReference>
<protein>
    <recommendedName>
        <fullName evidence="2">Serine aminopeptidase S33 domain-containing protein</fullName>
    </recommendedName>
</protein>
<feature type="signal peptide" evidence="1">
    <location>
        <begin position="1"/>
        <end position="22"/>
    </location>
</feature>
<keyword evidence="1" id="KW-0732">Signal</keyword>
<dbReference type="EMBL" id="BMHT01000006">
    <property type="protein sequence ID" value="GGF19206.1"/>
    <property type="molecule type" value="Genomic_DNA"/>
</dbReference>
<proteinExistence type="predicted"/>
<evidence type="ECO:0000256" key="1">
    <source>
        <dbReference type="SAM" id="SignalP"/>
    </source>
</evidence>
<evidence type="ECO:0000259" key="2">
    <source>
        <dbReference type="Pfam" id="PF12146"/>
    </source>
</evidence>
<gene>
    <name evidence="3" type="ORF">GCM10011383_33440</name>
</gene>
<dbReference type="InterPro" id="IPR022742">
    <property type="entry name" value="Hydrolase_4"/>
</dbReference>
<accession>A0ABQ1UHV5</accession>
<comment type="caution">
    <text evidence="3">The sequence shown here is derived from an EMBL/GenBank/DDBJ whole genome shotgun (WGS) entry which is preliminary data.</text>
</comment>
<dbReference type="RefSeq" id="WP_188815176.1">
    <property type="nucleotide sequence ID" value="NZ_BMHT01000006.1"/>
</dbReference>
<dbReference type="Pfam" id="PF12146">
    <property type="entry name" value="Hydrolase_4"/>
    <property type="match status" value="1"/>
</dbReference>
<dbReference type="PANTHER" id="PTHR43358">
    <property type="entry name" value="ALPHA/BETA-HYDROLASE"/>
    <property type="match status" value="1"/>
</dbReference>